<reference evidence="2 3" key="1">
    <citation type="submission" date="2020-04" db="EMBL/GenBank/DDBJ databases">
        <title>MicrobeNet Type strains.</title>
        <authorList>
            <person name="Nicholson A.C."/>
        </authorList>
    </citation>
    <scope>NUCLEOTIDE SEQUENCE [LARGE SCALE GENOMIC DNA]</scope>
    <source>
        <strain evidence="2 3">ATCC BAA-277</strain>
    </source>
</reference>
<protein>
    <submittedName>
        <fullName evidence="2">Uncharacterized protein</fullName>
    </submittedName>
</protein>
<dbReference type="RefSeq" id="WP_210748450.1">
    <property type="nucleotide sequence ID" value="NZ_JAAXPI010000048.1"/>
</dbReference>
<evidence type="ECO:0000256" key="1">
    <source>
        <dbReference type="SAM" id="MobiDB-lite"/>
    </source>
</evidence>
<dbReference type="AlphaFoldDB" id="A0A846Z8N9"/>
<organism evidence="2 3">
    <name type="scientific">Actinomadura latina</name>
    <dbReference type="NCBI Taxonomy" id="163603"/>
    <lineage>
        <taxon>Bacteria</taxon>
        <taxon>Bacillati</taxon>
        <taxon>Actinomycetota</taxon>
        <taxon>Actinomycetes</taxon>
        <taxon>Streptosporangiales</taxon>
        <taxon>Thermomonosporaceae</taxon>
        <taxon>Actinomadura</taxon>
    </lineage>
</organism>
<sequence length="83" mass="8225">MTERGPLTGIGGAPNPAEPSHSGDAPAPAARPPAADLAADLAAVRRTDALIESLAARRGPGPARPADESDPAVRLLSALVADV</sequence>
<evidence type="ECO:0000313" key="2">
    <source>
        <dbReference type="EMBL" id="NKZ07124.1"/>
    </source>
</evidence>
<feature type="compositionally biased region" description="Low complexity" evidence="1">
    <location>
        <begin position="24"/>
        <end position="34"/>
    </location>
</feature>
<feature type="non-terminal residue" evidence="2">
    <location>
        <position position="83"/>
    </location>
</feature>
<evidence type="ECO:0000313" key="3">
    <source>
        <dbReference type="Proteomes" id="UP000579250"/>
    </source>
</evidence>
<name>A0A846Z8N9_9ACTN</name>
<proteinExistence type="predicted"/>
<dbReference type="Proteomes" id="UP000579250">
    <property type="component" value="Unassembled WGS sequence"/>
</dbReference>
<keyword evidence="3" id="KW-1185">Reference proteome</keyword>
<gene>
    <name evidence="2" type="ORF">HGB48_25775</name>
</gene>
<accession>A0A846Z8N9</accession>
<comment type="caution">
    <text evidence="2">The sequence shown here is derived from an EMBL/GenBank/DDBJ whole genome shotgun (WGS) entry which is preliminary data.</text>
</comment>
<dbReference type="EMBL" id="JAAXPI010000048">
    <property type="protein sequence ID" value="NKZ07124.1"/>
    <property type="molecule type" value="Genomic_DNA"/>
</dbReference>
<feature type="region of interest" description="Disordered" evidence="1">
    <location>
        <begin position="1"/>
        <end position="34"/>
    </location>
</feature>